<protein>
    <submittedName>
        <fullName evidence="3">Uncharacterized protein</fullName>
    </submittedName>
</protein>
<evidence type="ECO:0000256" key="1">
    <source>
        <dbReference type="SAM" id="MobiDB-lite"/>
    </source>
</evidence>
<dbReference type="VEuPathDB" id="MicrosporidiaDB:THOM_0100"/>
<name>L7JZN8_TRAHO</name>
<sequence>VLCWPSMLSKAAKKLGVILFTLFICIVGVCIIIYCLNGRSTGNRNENTADGAHKGSAWKASKDGQNDTSGMSNTGFAAKRNANRNDKQSKVNNKLEGGRPQNAGFLGYVAKTSMAFYHTISAAISNFFSYIGSFWSR</sequence>
<dbReference type="Proteomes" id="UP000011185">
    <property type="component" value="Unassembled WGS sequence"/>
</dbReference>
<keyword evidence="2" id="KW-0812">Transmembrane</keyword>
<feature type="non-terminal residue" evidence="3">
    <location>
        <position position="1"/>
    </location>
</feature>
<accession>L7JZN8</accession>
<feature type="transmembrane region" description="Helical" evidence="2">
    <location>
        <begin position="115"/>
        <end position="135"/>
    </location>
</feature>
<evidence type="ECO:0000256" key="2">
    <source>
        <dbReference type="SAM" id="Phobius"/>
    </source>
</evidence>
<keyword evidence="2" id="KW-0472">Membrane</keyword>
<evidence type="ECO:0000313" key="4">
    <source>
        <dbReference type="Proteomes" id="UP000011185"/>
    </source>
</evidence>
<dbReference type="AlphaFoldDB" id="L7JZN8"/>
<keyword evidence="4" id="KW-1185">Reference proteome</keyword>
<evidence type="ECO:0000313" key="3">
    <source>
        <dbReference type="EMBL" id="ELQ76904.1"/>
    </source>
</evidence>
<dbReference type="EMBL" id="JH993806">
    <property type="protein sequence ID" value="ELQ76904.1"/>
    <property type="molecule type" value="Genomic_DNA"/>
</dbReference>
<gene>
    <name evidence="3" type="ORF">THOM_0100</name>
</gene>
<feature type="transmembrane region" description="Helical" evidence="2">
    <location>
        <begin position="15"/>
        <end position="36"/>
    </location>
</feature>
<reference evidence="3 4" key="1">
    <citation type="journal article" date="2012" name="PLoS Pathog.">
        <title>The genome of the obligate intracellular parasite Trachipleistophora hominis: new insights into microsporidian genome dynamics and reductive evolution.</title>
        <authorList>
            <person name="Heinz E."/>
            <person name="Williams T.A."/>
            <person name="Nakjang S."/>
            <person name="Noel C.J."/>
            <person name="Swan D.C."/>
            <person name="Goldberg A.V."/>
            <person name="Harris S.R."/>
            <person name="Weinmaier T."/>
            <person name="Markert S."/>
            <person name="Becher D."/>
            <person name="Bernhardt J."/>
            <person name="Dagan T."/>
            <person name="Hacker C."/>
            <person name="Lucocq J.M."/>
            <person name="Schweder T."/>
            <person name="Rattei T."/>
            <person name="Hall N."/>
            <person name="Hirt R.P."/>
            <person name="Embley T.M."/>
        </authorList>
    </citation>
    <scope>NUCLEOTIDE SEQUENCE [LARGE SCALE GENOMIC DNA]</scope>
</reference>
<proteinExistence type="predicted"/>
<dbReference type="HOGENOM" id="CLU_1870146_0_0_1"/>
<dbReference type="InParanoid" id="L7JZN8"/>
<organism evidence="3 4">
    <name type="scientific">Trachipleistophora hominis</name>
    <name type="common">Microsporidian parasite</name>
    <dbReference type="NCBI Taxonomy" id="72359"/>
    <lineage>
        <taxon>Eukaryota</taxon>
        <taxon>Fungi</taxon>
        <taxon>Fungi incertae sedis</taxon>
        <taxon>Microsporidia</taxon>
        <taxon>Pleistophoridae</taxon>
        <taxon>Trachipleistophora</taxon>
    </lineage>
</organism>
<feature type="compositionally biased region" description="Polar residues" evidence="1">
    <location>
        <begin position="66"/>
        <end position="75"/>
    </location>
</feature>
<feature type="region of interest" description="Disordered" evidence="1">
    <location>
        <begin position="45"/>
        <end position="99"/>
    </location>
</feature>
<keyword evidence="2" id="KW-1133">Transmembrane helix</keyword>